<evidence type="ECO:0000256" key="3">
    <source>
        <dbReference type="ARBA" id="ARBA00022729"/>
    </source>
</evidence>
<evidence type="ECO:0000313" key="8">
    <source>
        <dbReference type="Proteomes" id="UP000515129"/>
    </source>
</evidence>
<reference evidence="9" key="1">
    <citation type="submission" date="2025-08" db="UniProtKB">
        <authorList>
            <consortium name="RefSeq"/>
        </authorList>
    </citation>
    <scope>IDENTIFICATION</scope>
    <source>
        <strain evidence="9">Wakin</strain>
        <tissue evidence="9">Muscle</tissue>
    </source>
</reference>
<evidence type="ECO:0000256" key="6">
    <source>
        <dbReference type="SAM" id="SignalP"/>
    </source>
</evidence>
<dbReference type="Gene3D" id="2.60.120.40">
    <property type="match status" value="1"/>
</dbReference>
<dbReference type="GeneID" id="113042964"/>
<evidence type="ECO:0000256" key="4">
    <source>
        <dbReference type="SAM" id="Coils"/>
    </source>
</evidence>
<keyword evidence="2" id="KW-0964">Secreted</keyword>
<dbReference type="AlphaFoldDB" id="A0A6P6JCB7"/>
<dbReference type="PROSITE" id="PS50871">
    <property type="entry name" value="C1Q"/>
    <property type="match status" value="1"/>
</dbReference>
<evidence type="ECO:0000256" key="5">
    <source>
        <dbReference type="SAM" id="MobiDB-lite"/>
    </source>
</evidence>
<evidence type="ECO:0000256" key="2">
    <source>
        <dbReference type="ARBA" id="ARBA00022525"/>
    </source>
</evidence>
<feature type="signal peptide" evidence="6">
    <location>
        <begin position="1"/>
        <end position="20"/>
    </location>
</feature>
<keyword evidence="8" id="KW-1185">Reference proteome</keyword>
<dbReference type="RefSeq" id="XP_026057791.1">
    <property type="nucleotide sequence ID" value="XM_026202006.1"/>
</dbReference>
<name>A0A6P6JCB7_CARAU</name>
<dbReference type="Pfam" id="PF00386">
    <property type="entry name" value="C1q"/>
    <property type="match status" value="1"/>
</dbReference>
<dbReference type="InterPro" id="IPR001073">
    <property type="entry name" value="C1q_dom"/>
</dbReference>
<dbReference type="OrthoDB" id="10070467at2759"/>
<feature type="coiled-coil region" evidence="4">
    <location>
        <begin position="68"/>
        <end position="109"/>
    </location>
</feature>
<accession>A0A6P6JCB7</accession>
<keyword evidence="4" id="KW-0175">Coiled coil</keyword>
<evidence type="ECO:0000259" key="7">
    <source>
        <dbReference type="PROSITE" id="PS50871"/>
    </source>
</evidence>
<dbReference type="GO" id="GO:0005576">
    <property type="term" value="C:extracellular region"/>
    <property type="evidence" value="ECO:0007669"/>
    <property type="project" value="UniProtKB-SubCell"/>
</dbReference>
<gene>
    <name evidence="9" type="primary">LOC113042964</name>
</gene>
<proteinExistence type="predicted"/>
<comment type="subcellular location">
    <subcellularLocation>
        <location evidence="1">Secreted</location>
    </subcellularLocation>
</comment>
<dbReference type="InterPro" id="IPR008983">
    <property type="entry name" value="Tumour_necrosis_fac-like_dom"/>
</dbReference>
<organism evidence="8 9">
    <name type="scientific">Carassius auratus</name>
    <name type="common">Goldfish</name>
    <dbReference type="NCBI Taxonomy" id="7957"/>
    <lineage>
        <taxon>Eukaryota</taxon>
        <taxon>Metazoa</taxon>
        <taxon>Chordata</taxon>
        <taxon>Craniata</taxon>
        <taxon>Vertebrata</taxon>
        <taxon>Euteleostomi</taxon>
        <taxon>Actinopterygii</taxon>
        <taxon>Neopterygii</taxon>
        <taxon>Teleostei</taxon>
        <taxon>Ostariophysi</taxon>
        <taxon>Cypriniformes</taxon>
        <taxon>Cyprinidae</taxon>
        <taxon>Cyprininae</taxon>
        <taxon>Carassius</taxon>
    </lineage>
</organism>
<dbReference type="KEGG" id="caua:113042964"/>
<dbReference type="SMART" id="SM00110">
    <property type="entry name" value="C1Q"/>
    <property type="match status" value="1"/>
</dbReference>
<dbReference type="PRINTS" id="PR00007">
    <property type="entry name" value="COMPLEMNTC1Q"/>
</dbReference>
<dbReference type="PANTHER" id="PTHR22923">
    <property type="entry name" value="CEREBELLIN-RELATED"/>
    <property type="match status" value="1"/>
</dbReference>
<dbReference type="Proteomes" id="UP000515129">
    <property type="component" value="Chromosome 25"/>
</dbReference>
<keyword evidence="3 6" id="KW-0732">Signal</keyword>
<feature type="region of interest" description="Disordered" evidence="5">
    <location>
        <begin position="35"/>
        <end position="57"/>
    </location>
</feature>
<feature type="domain" description="C1q" evidence="7">
    <location>
        <begin position="104"/>
        <end position="243"/>
    </location>
</feature>
<dbReference type="PANTHER" id="PTHR22923:SF102">
    <property type="entry name" value="CEREBELLIN 13-RELATED"/>
    <property type="match status" value="1"/>
</dbReference>
<dbReference type="SUPFAM" id="SSF49842">
    <property type="entry name" value="TNF-like"/>
    <property type="match status" value="1"/>
</dbReference>
<protein>
    <submittedName>
        <fullName evidence="9">Complement C1q-like protein 2</fullName>
    </submittedName>
</protein>
<sequence>MKGLLCVLLLLGSFVFVVQQQVDGGLSENEINHHLSSEERRQNSPQTHTSDDSQEYSPLSFTDIHAALRELTATVTEQKANIRALETQLREQQTLLQEEKNNKNDARKIAFSTSLMRYTGGQIGPSNTDIPLIYRNVFTNIGDAYNPETGLFTAPLKGAYMFQFTIVSFDPVYPSTANIRKNGNHIVIADIDQGGRVLHSSNSVVLILEVGDVISVTLWPNRVIQDNPGNHNTFSGYLLFPLE</sequence>
<evidence type="ECO:0000313" key="9">
    <source>
        <dbReference type="RefSeq" id="XP_026057791.1"/>
    </source>
</evidence>
<feature type="chain" id="PRO_5028425553" evidence="6">
    <location>
        <begin position="21"/>
        <end position="243"/>
    </location>
</feature>
<dbReference type="InterPro" id="IPR050822">
    <property type="entry name" value="Cerebellin_Synaptic_Org"/>
</dbReference>
<evidence type="ECO:0000256" key="1">
    <source>
        <dbReference type="ARBA" id="ARBA00004613"/>
    </source>
</evidence>